<dbReference type="InterPro" id="IPR043460">
    <property type="entry name" value="MEDAG/TEX26"/>
</dbReference>
<dbReference type="PANTHER" id="PTHR33769">
    <property type="entry name" value="TESTIS-EXPRESSED PROTEIN 26 ISOFORM X3"/>
    <property type="match status" value="1"/>
</dbReference>
<evidence type="ECO:0000313" key="2">
    <source>
        <dbReference type="RefSeq" id="XP_060047642.1"/>
    </source>
</evidence>
<sequence length="281" mass="33206">MAWRCTENPCSVHQRKFRLSDNNWDSYTTTMKAAFTPKTGTRTTSLRPKTIRSENPYTFGFNQTHYNEEYVWKARSKEDWIKTGPIRTIKYQTPPSKQDFFLWTLPQGNSASVKSTCPWKFETMEKIKKAIANQFVSHTRRDFVDRANVQNMKKIHQKFPDWKTLIPRPAETEFRRNYQFPPHVPEFQDFSLKYGCYSSLQFPSRGAVPSVLYSHMRTQELTKRQTIYQSDYGKTCLDLLTILNTVTPSQVQAYLQSVSYRDREILNRFIRSHCDFGEKVK</sequence>
<dbReference type="RefSeq" id="XP_060047642.1">
    <property type="nucleotide sequence ID" value="XM_060191659.1"/>
</dbReference>
<evidence type="ECO:0000313" key="1">
    <source>
        <dbReference type="Proteomes" id="UP001652624"/>
    </source>
</evidence>
<organism evidence="1 2">
    <name type="scientific">Erinaceus europaeus</name>
    <name type="common">Western European hedgehog</name>
    <dbReference type="NCBI Taxonomy" id="9365"/>
    <lineage>
        <taxon>Eukaryota</taxon>
        <taxon>Metazoa</taxon>
        <taxon>Chordata</taxon>
        <taxon>Craniata</taxon>
        <taxon>Vertebrata</taxon>
        <taxon>Euteleostomi</taxon>
        <taxon>Mammalia</taxon>
        <taxon>Eutheria</taxon>
        <taxon>Laurasiatheria</taxon>
        <taxon>Eulipotyphla</taxon>
        <taxon>Erinaceidae</taxon>
        <taxon>Erinaceinae</taxon>
        <taxon>Erinaceus</taxon>
    </lineage>
</organism>
<dbReference type="Proteomes" id="UP001652624">
    <property type="component" value="Chromosome 5"/>
</dbReference>
<accession>A0ABM3XFN2</accession>
<reference evidence="2" key="1">
    <citation type="submission" date="2025-08" db="UniProtKB">
        <authorList>
            <consortium name="RefSeq"/>
        </authorList>
    </citation>
    <scope>IDENTIFICATION</scope>
</reference>
<gene>
    <name evidence="2" type="primary">TEX26</name>
</gene>
<protein>
    <submittedName>
        <fullName evidence="2">Testis-expressed protein 26 isoform X1</fullName>
    </submittedName>
</protein>
<proteinExistence type="predicted"/>
<name>A0ABM3XFN2_ERIEU</name>
<dbReference type="GeneID" id="132538646"/>
<dbReference type="PANTHER" id="PTHR33769:SF1">
    <property type="entry name" value="TESTIS-EXPRESSED PROTEIN 26"/>
    <property type="match status" value="1"/>
</dbReference>
<keyword evidence="1" id="KW-1185">Reference proteome</keyword>